<dbReference type="Proteomes" id="UP000186303">
    <property type="component" value="Chromosome 2"/>
</dbReference>
<keyword evidence="2" id="KW-1185">Reference proteome</keyword>
<protein>
    <submittedName>
        <fullName evidence="1">Uncharacterized protein</fullName>
    </submittedName>
</protein>
<proteinExistence type="predicted"/>
<name>A0A1M8A3C6_MALS4</name>
<evidence type="ECO:0000313" key="1">
    <source>
        <dbReference type="EMBL" id="SHO76972.1"/>
    </source>
</evidence>
<dbReference type="EMBL" id="LT671822">
    <property type="protein sequence ID" value="SHO76972.1"/>
    <property type="molecule type" value="Genomic_DNA"/>
</dbReference>
<organism evidence="1 2">
    <name type="scientific">Malassezia sympodialis (strain ATCC 42132)</name>
    <name type="common">Atopic eczema-associated yeast</name>
    <dbReference type="NCBI Taxonomy" id="1230383"/>
    <lineage>
        <taxon>Eukaryota</taxon>
        <taxon>Fungi</taxon>
        <taxon>Dikarya</taxon>
        <taxon>Basidiomycota</taxon>
        <taxon>Ustilaginomycotina</taxon>
        <taxon>Malasseziomycetes</taxon>
        <taxon>Malasseziales</taxon>
        <taxon>Malasseziaceae</taxon>
        <taxon>Malassezia</taxon>
    </lineage>
</organism>
<sequence length="66" mass="7654">MYPNLLPGQNGILNDQIHKRTHSRYPIGLDNSRPQDYIVKSFNGSVRISSYSGFHDCCQRMETRCH</sequence>
<reference evidence="2" key="1">
    <citation type="journal article" date="2017" name="Nucleic Acids Res.">
        <title>Proteogenomics produces comprehensive and highly accurate protein-coding gene annotation in a complete genome assembly of Malassezia sympodialis.</title>
        <authorList>
            <person name="Zhu Y."/>
            <person name="Engstroem P.G."/>
            <person name="Tellgren-Roth C."/>
            <person name="Baudo C.D."/>
            <person name="Kennell J.C."/>
            <person name="Sun S."/>
            <person name="Billmyre R.B."/>
            <person name="Schroeder M.S."/>
            <person name="Andersson A."/>
            <person name="Holm T."/>
            <person name="Sigurgeirsson B."/>
            <person name="Wu G."/>
            <person name="Sankaranarayanan S.R."/>
            <person name="Siddharthan R."/>
            <person name="Sanyal K."/>
            <person name="Lundeberg J."/>
            <person name="Nystedt B."/>
            <person name="Boekhout T."/>
            <person name="Dawson T.L. Jr."/>
            <person name="Heitman J."/>
            <person name="Scheynius A."/>
            <person name="Lehtioe J."/>
        </authorList>
    </citation>
    <scope>NUCLEOTIDE SEQUENCE [LARGE SCALE GENOMIC DNA]</scope>
    <source>
        <strain evidence="2">ATCC 42132</strain>
    </source>
</reference>
<evidence type="ECO:0000313" key="2">
    <source>
        <dbReference type="Proteomes" id="UP000186303"/>
    </source>
</evidence>
<gene>
    <name evidence="1" type="ORF">MSYG_1311</name>
</gene>
<accession>A0A1M8A3C6</accession>
<dbReference type="VEuPathDB" id="FungiDB:MSYG_1311"/>
<dbReference type="AlphaFoldDB" id="A0A1M8A3C6"/>